<feature type="region of interest" description="Disordered" evidence="1">
    <location>
        <begin position="1"/>
        <end position="45"/>
    </location>
</feature>
<protein>
    <submittedName>
        <fullName evidence="3">Uncharacterized protein</fullName>
    </submittedName>
</protein>
<gene>
    <name evidence="3" type="ORF">METZ01_LOCUS437160</name>
</gene>
<feature type="compositionally biased region" description="Acidic residues" evidence="1">
    <location>
        <begin position="1"/>
        <end position="14"/>
    </location>
</feature>
<keyword evidence="2" id="KW-0472">Membrane</keyword>
<dbReference type="EMBL" id="UINC01176936">
    <property type="protein sequence ID" value="SVD84306.1"/>
    <property type="molecule type" value="Genomic_DNA"/>
</dbReference>
<feature type="compositionally biased region" description="Acidic residues" evidence="1">
    <location>
        <begin position="25"/>
        <end position="36"/>
    </location>
</feature>
<dbReference type="SUPFAM" id="SSF103647">
    <property type="entry name" value="TSP type-3 repeat"/>
    <property type="match status" value="1"/>
</dbReference>
<sequence length="84" mass="8927">PLDASEWADSDGDGVGDNRDVFPGDADETLDTDGDGIGDNGDAYPFDATKWEEEADIVLFVLTAVVVVMLGLLVYTGRKNDSDS</sequence>
<evidence type="ECO:0000256" key="1">
    <source>
        <dbReference type="SAM" id="MobiDB-lite"/>
    </source>
</evidence>
<keyword evidence="2" id="KW-0812">Transmembrane</keyword>
<feature type="transmembrane region" description="Helical" evidence="2">
    <location>
        <begin position="57"/>
        <end position="75"/>
    </location>
</feature>
<proteinExistence type="predicted"/>
<evidence type="ECO:0000313" key="3">
    <source>
        <dbReference type="EMBL" id="SVD84306.1"/>
    </source>
</evidence>
<keyword evidence="2" id="KW-1133">Transmembrane helix</keyword>
<accession>A0A382YLY3</accession>
<feature type="non-terminal residue" evidence="3">
    <location>
        <position position="1"/>
    </location>
</feature>
<dbReference type="Gene3D" id="4.10.1080.10">
    <property type="entry name" value="TSP type-3 repeat"/>
    <property type="match status" value="1"/>
</dbReference>
<dbReference type="AlphaFoldDB" id="A0A382YLY3"/>
<evidence type="ECO:0000256" key="2">
    <source>
        <dbReference type="SAM" id="Phobius"/>
    </source>
</evidence>
<dbReference type="InterPro" id="IPR028974">
    <property type="entry name" value="TSP_type-3_rpt"/>
</dbReference>
<reference evidence="3" key="1">
    <citation type="submission" date="2018-05" db="EMBL/GenBank/DDBJ databases">
        <authorList>
            <person name="Lanie J.A."/>
            <person name="Ng W.-L."/>
            <person name="Kazmierczak K.M."/>
            <person name="Andrzejewski T.M."/>
            <person name="Davidsen T.M."/>
            <person name="Wayne K.J."/>
            <person name="Tettelin H."/>
            <person name="Glass J.I."/>
            <person name="Rusch D."/>
            <person name="Podicherti R."/>
            <person name="Tsui H.-C.T."/>
            <person name="Winkler M.E."/>
        </authorList>
    </citation>
    <scope>NUCLEOTIDE SEQUENCE</scope>
</reference>
<name>A0A382YLY3_9ZZZZ</name>
<organism evidence="3">
    <name type="scientific">marine metagenome</name>
    <dbReference type="NCBI Taxonomy" id="408172"/>
    <lineage>
        <taxon>unclassified sequences</taxon>
        <taxon>metagenomes</taxon>
        <taxon>ecological metagenomes</taxon>
    </lineage>
</organism>
<dbReference type="GO" id="GO:0005509">
    <property type="term" value="F:calcium ion binding"/>
    <property type="evidence" value="ECO:0007669"/>
    <property type="project" value="InterPro"/>
</dbReference>